<evidence type="ECO:0000313" key="3">
    <source>
        <dbReference type="Proteomes" id="UP000290273"/>
    </source>
</evidence>
<sequence length="73" mass="8908">MELENMKLEYDRYGRMKYNPFFHGNTGKPWNEEDINYLLQWHGKIDGEEMSFALERTIVSIYQKYAKIKKELQ</sequence>
<protein>
    <submittedName>
        <fullName evidence="2">Uncharacterized protein</fullName>
    </submittedName>
</protein>
<comment type="caution">
    <text evidence="2">The sequence shown here is derived from an EMBL/GenBank/DDBJ whole genome shotgun (WGS) entry which is preliminary data.</text>
</comment>
<reference evidence="2 3" key="1">
    <citation type="submission" date="2018-06" db="EMBL/GenBank/DDBJ databases">
        <title>Genome conservation of Clostridium tetani.</title>
        <authorList>
            <person name="Bruggemann H."/>
            <person name="Popoff M.R."/>
        </authorList>
    </citation>
    <scope>NUCLEOTIDE SEQUENCE [LARGE SCALE GENOMIC DNA]</scope>
    <source>
        <strain evidence="2 3">63.05</strain>
    </source>
</reference>
<gene>
    <name evidence="2" type="ORF">DP131_08870</name>
    <name evidence="1" type="ORF">DP131_12045</name>
</gene>
<proteinExistence type="predicted"/>
<name>A0ABY0ES87_CLOTA</name>
<dbReference type="RefSeq" id="WP_046655692.1">
    <property type="nucleotide sequence ID" value="NZ_AP026821.1"/>
</dbReference>
<dbReference type="EMBL" id="QMAU01000037">
    <property type="protein sequence ID" value="RXI55495.1"/>
    <property type="molecule type" value="Genomic_DNA"/>
</dbReference>
<dbReference type="EMBL" id="QMAU01000049">
    <property type="protein sequence ID" value="RXI52644.1"/>
    <property type="molecule type" value="Genomic_DNA"/>
</dbReference>
<dbReference type="Proteomes" id="UP000290273">
    <property type="component" value="Unassembled WGS sequence"/>
</dbReference>
<organism evidence="2 3">
    <name type="scientific">Clostridium tetani</name>
    <dbReference type="NCBI Taxonomy" id="1513"/>
    <lineage>
        <taxon>Bacteria</taxon>
        <taxon>Bacillati</taxon>
        <taxon>Bacillota</taxon>
        <taxon>Clostridia</taxon>
        <taxon>Eubacteriales</taxon>
        <taxon>Clostridiaceae</taxon>
        <taxon>Clostridium</taxon>
    </lineage>
</organism>
<evidence type="ECO:0000313" key="1">
    <source>
        <dbReference type="EMBL" id="RXI52644.1"/>
    </source>
</evidence>
<evidence type="ECO:0000313" key="2">
    <source>
        <dbReference type="EMBL" id="RXI55495.1"/>
    </source>
</evidence>
<accession>A0ABY0ES87</accession>